<dbReference type="Pfam" id="PF00083">
    <property type="entry name" value="Sugar_tr"/>
    <property type="match status" value="1"/>
</dbReference>
<reference evidence="7" key="1">
    <citation type="submission" date="2021-01" db="UniProtKB">
        <authorList>
            <consortium name="EnsemblMetazoa"/>
        </authorList>
    </citation>
    <scope>IDENTIFICATION</scope>
</reference>
<feature type="transmembrane region" description="Helical" evidence="5">
    <location>
        <begin position="219"/>
        <end position="242"/>
    </location>
</feature>
<dbReference type="OrthoDB" id="6512568at2759"/>
<feature type="transmembrane region" description="Helical" evidence="5">
    <location>
        <begin position="164"/>
        <end position="185"/>
    </location>
</feature>
<evidence type="ECO:0000256" key="4">
    <source>
        <dbReference type="ARBA" id="ARBA00023136"/>
    </source>
</evidence>
<evidence type="ECO:0000256" key="2">
    <source>
        <dbReference type="ARBA" id="ARBA00022692"/>
    </source>
</evidence>
<dbReference type="GO" id="GO:0016020">
    <property type="term" value="C:membrane"/>
    <property type="evidence" value="ECO:0007669"/>
    <property type="project" value="UniProtKB-SubCell"/>
</dbReference>
<dbReference type="Gene3D" id="1.20.1250.20">
    <property type="entry name" value="MFS general substrate transporter like domains"/>
    <property type="match status" value="1"/>
</dbReference>
<dbReference type="PROSITE" id="PS51257">
    <property type="entry name" value="PROKAR_LIPOPROTEIN"/>
    <property type="match status" value="1"/>
</dbReference>
<proteinExistence type="predicted"/>
<keyword evidence="2 5" id="KW-0812">Transmembrane</keyword>
<dbReference type="InterPro" id="IPR036259">
    <property type="entry name" value="MFS_trans_sf"/>
</dbReference>
<feature type="transmembrane region" description="Helical" evidence="5">
    <location>
        <begin position="248"/>
        <end position="267"/>
    </location>
</feature>
<dbReference type="GeneID" id="111244303"/>
<keyword evidence="8" id="KW-1185">Reference proteome</keyword>
<evidence type="ECO:0000259" key="6">
    <source>
        <dbReference type="PROSITE" id="PS50850"/>
    </source>
</evidence>
<feature type="transmembrane region" description="Helical" evidence="5">
    <location>
        <begin position="399"/>
        <end position="415"/>
    </location>
</feature>
<feature type="transmembrane region" description="Helical" evidence="5">
    <location>
        <begin position="333"/>
        <end position="354"/>
    </location>
</feature>
<protein>
    <recommendedName>
        <fullName evidence="6">Major facilitator superfamily (MFS) profile domain-containing protein</fullName>
    </recommendedName>
</protein>
<feature type="transmembrane region" description="Helical" evidence="5">
    <location>
        <begin position="191"/>
        <end position="212"/>
    </location>
</feature>
<dbReference type="FunCoup" id="A0A7M7JIY4">
    <property type="interactions" value="31"/>
</dbReference>
<dbReference type="InterPro" id="IPR005828">
    <property type="entry name" value="MFS_sugar_transport-like"/>
</dbReference>
<dbReference type="InParanoid" id="A0A7M7JIY4"/>
<organism evidence="7 8">
    <name type="scientific">Varroa destructor</name>
    <name type="common">Honeybee mite</name>
    <dbReference type="NCBI Taxonomy" id="109461"/>
    <lineage>
        <taxon>Eukaryota</taxon>
        <taxon>Metazoa</taxon>
        <taxon>Ecdysozoa</taxon>
        <taxon>Arthropoda</taxon>
        <taxon>Chelicerata</taxon>
        <taxon>Arachnida</taxon>
        <taxon>Acari</taxon>
        <taxon>Parasitiformes</taxon>
        <taxon>Mesostigmata</taxon>
        <taxon>Gamasina</taxon>
        <taxon>Dermanyssoidea</taxon>
        <taxon>Varroidae</taxon>
        <taxon>Varroa</taxon>
    </lineage>
</organism>
<keyword evidence="3 5" id="KW-1133">Transmembrane helix</keyword>
<evidence type="ECO:0000256" key="1">
    <source>
        <dbReference type="ARBA" id="ARBA00004141"/>
    </source>
</evidence>
<evidence type="ECO:0000313" key="8">
    <source>
        <dbReference type="Proteomes" id="UP000594260"/>
    </source>
</evidence>
<feature type="transmembrane region" description="Helical" evidence="5">
    <location>
        <begin position="134"/>
        <end position="152"/>
    </location>
</feature>
<dbReference type="SUPFAM" id="SSF103473">
    <property type="entry name" value="MFS general substrate transporter"/>
    <property type="match status" value="1"/>
</dbReference>
<dbReference type="PANTHER" id="PTHR24064">
    <property type="entry name" value="SOLUTE CARRIER FAMILY 22 MEMBER"/>
    <property type="match status" value="1"/>
</dbReference>
<dbReference type="AlphaFoldDB" id="A0A7M7JIY4"/>
<evidence type="ECO:0000313" key="7">
    <source>
        <dbReference type="EnsemblMetazoa" id="XP_022646988"/>
    </source>
</evidence>
<evidence type="ECO:0000256" key="5">
    <source>
        <dbReference type="SAM" id="Phobius"/>
    </source>
</evidence>
<dbReference type="InterPro" id="IPR020846">
    <property type="entry name" value="MFS_dom"/>
</dbReference>
<dbReference type="PROSITE" id="PS50850">
    <property type="entry name" value="MFS"/>
    <property type="match status" value="1"/>
</dbReference>
<keyword evidence="4 5" id="KW-0472">Membrane</keyword>
<dbReference type="RefSeq" id="XP_022646988.1">
    <property type="nucleotide sequence ID" value="XM_022791253.1"/>
</dbReference>
<comment type="subcellular location">
    <subcellularLocation>
        <location evidence="1">Membrane</location>
        <topology evidence="1">Multi-pass membrane protein</topology>
    </subcellularLocation>
</comment>
<dbReference type="EnsemblMetazoa" id="XM_022791253">
    <property type="protein sequence ID" value="XP_022646988"/>
    <property type="gene ID" value="LOC111244303"/>
</dbReference>
<dbReference type="OMA" id="PCTSRIE"/>
<dbReference type="Proteomes" id="UP000594260">
    <property type="component" value="Unplaced"/>
</dbReference>
<evidence type="ECO:0000256" key="3">
    <source>
        <dbReference type="ARBA" id="ARBA00022989"/>
    </source>
</evidence>
<sequence>MKELDVVQVIGRFGVYHGVVTLLACLRAFPVAWTNLMSPLMAADVKHWCAPPNSSIPRTWWRKHGLPRVNKWSLEPDGCSMYAWESQPNEEFGIRFDREQLLSCTNGFEYDREGFGLTATEEWQLICGDAWKTSAMQSIIMAGSFVGVIIFGRLSDKLGRKHTFFVGLALLLSTGIAAAFVHSFITFNILRFILAGATSGMTAALVTAFMEILPESDRIYMNIGFGIGYTVPVIFIPLLSYYLLNFRYMQLAIGLSGLLILPFFWVIHESPKWLVAKHRFTEAEQVIVKILKMNRRPVPDMTEVMPKLAIHAESESTVKSRNLGFIDIMKIPILRYTALTTGLNWFCWSSISYYCALNAHRLPGNPHLNFAISTFAEFPSAFIAMYLIRNCRRRQTQMFNIIVAACIFAAVFFLDDSYKLTKVWGNMIARVFVNNYGFIVWVSVHEVYPTPVRTAGYASAMMLSRGGAAFAPFIKNIGDWTHTSVPCFIILGLCASIIGCVALLPETLNKKLPDTIDDVKALYGRDGYIVAKYAKAVPTHIHSDCI</sequence>
<feature type="transmembrane region" description="Helical" evidence="5">
    <location>
        <begin position="480"/>
        <end position="504"/>
    </location>
</feature>
<dbReference type="GO" id="GO:0022857">
    <property type="term" value="F:transmembrane transporter activity"/>
    <property type="evidence" value="ECO:0007669"/>
    <property type="project" value="InterPro"/>
</dbReference>
<feature type="domain" description="Major facilitator superfamily (MFS) profile" evidence="6">
    <location>
        <begin position="83"/>
        <end position="510"/>
    </location>
</feature>
<name>A0A7M7JIY4_VARDE</name>
<dbReference type="KEGG" id="vde:111244303"/>
<feature type="transmembrane region" description="Helical" evidence="5">
    <location>
        <begin position="366"/>
        <end position="387"/>
    </location>
</feature>
<accession>A0A7M7JIY4</accession>